<sequence length="124" mass="13968">MKLKQLYQDRCLTHIFTAKDVGSLSQDDIVCLQQLVDKEGLKILSVQGNMTVSGLKDGVNRVIKESQLSNLRRQVIVREEENLHSRVAWCILGSSGSWERLPKTANHRLEHNNLAGGIMDDRAT</sequence>
<keyword evidence="2" id="KW-1185">Reference proteome</keyword>
<protein>
    <submittedName>
        <fullName evidence="1">Uncharacterized protein</fullName>
    </submittedName>
</protein>
<dbReference type="EMBL" id="CADEAL010004088">
    <property type="protein sequence ID" value="CAB1451419.1"/>
    <property type="molecule type" value="Genomic_DNA"/>
</dbReference>
<accession>A0A9N7VKW2</accession>
<gene>
    <name evidence="1" type="ORF">PLEPLA_LOCUS39113</name>
</gene>
<comment type="caution">
    <text evidence="1">The sequence shown here is derived from an EMBL/GenBank/DDBJ whole genome shotgun (WGS) entry which is preliminary data.</text>
</comment>
<proteinExistence type="predicted"/>
<organism evidence="1 2">
    <name type="scientific">Pleuronectes platessa</name>
    <name type="common">European plaice</name>
    <dbReference type="NCBI Taxonomy" id="8262"/>
    <lineage>
        <taxon>Eukaryota</taxon>
        <taxon>Metazoa</taxon>
        <taxon>Chordata</taxon>
        <taxon>Craniata</taxon>
        <taxon>Vertebrata</taxon>
        <taxon>Euteleostomi</taxon>
        <taxon>Actinopterygii</taxon>
        <taxon>Neopterygii</taxon>
        <taxon>Teleostei</taxon>
        <taxon>Neoteleostei</taxon>
        <taxon>Acanthomorphata</taxon>
        <taxon>Carangaria</taxon>
        <taxon>Pleuronectiformes</taxon>
        <taxon>Pleuronectoidei</taxon>
        <taxon>Pleuronectidae</taxon>
        <taxon>Pleuronectes</taxon>
    </lineage>
</organism>
<reference evidence="1" key="1">
    <citation type="submission" date="2020-03" db="EMBL/GenBank/DDBJ databases">
        <authorList>
            <person name="Weist P."/>
        </authorList>
    </citation>
    <scope>NUCLEOTIDE SEQUENCE</scope>
</reference>
<dbReference type="Proteomes" id="UP001153269">
    <property type="component" value="Unassembled WGS sequence"/>
</dbReference>
<name>A0A9N7VKW2_PLEPL</name>
<evidence type="ECO:0000313" key="2">
    <source>
        <dbReference type="Proteomes" id="UP001153269"/>
    </source>
</evidence>
<dbReference type="AlphaFoldDB" id="A0A9N7VKW2"/>
<evidence type="ECO:0000313" key="1">
    <source>
        <dbReference type="EMBL" id="CAB1451419.1"/>
    </source>
</evidence>